<comment type="caution">
    <text evidence="1">The sequence shown here is derived from an EMBL/GenBank/DDBJ whole genome shotgun (WGS) entry which is preliminary data.</text>
</comment>
<proteinExistence type="predicted"/>
<name>A0ABW3IJK4_9RHOB</name>
<accession>A0ABW3IJK4</accession>
<evidence type="ECO:0000313" key="2">
    <source>
        <dbReference type="Proteomes" id="UP001597108"/>
    </source>
</evidence>
<dbReference type="RefSeq" id="WP_386072071.1">
    <property type="nucleotide sequence ID" value="NZ_JBHTJT010000005.1"/>
</dbReference>
<gene>
    <name evidence="1" type="ORF">ACFQ2S_01335</name>
</gene>
<sequence length="92" mass="10208">MVNNYSPLKADSYLHGGSPFNGIWTAEAGFFALLSKTRTLNFRAPNLRQHPMSAWLVGGWQELDRDEAMACVPALEHKTCAVAMRSAKDDKP</sequence>
<reference evidence="2" key="1">
    <citation type="journal article" date="2019" name="Int. J. Syst. Evol. Microbiol.">
        <title>The Global Catalogue of Microorganisms (GCM) 10K type strain sequencing project: providing services to taxonomists for standard genome sequencing and annotation.</title>
        <authorList>
            <consortium name="The Broad Institute Genomics Platform"/>
            <consortium name="The Broad Institute Genome Sequencing Center for Infectious Disease"/>
            <person name="Wu L."/>
            <person name="Ma J."/>
        </authorList>
    </citation>
    <scope>NUCLEOTIDE SEQUENCE [LARGE SCALE GENOMIC DNA]</scope>
    <source>
        <strain evidence="2">CCUG 60524</strain>
    </source>
</reference>
<dbReference type="EMBL" id="JBHTJT010000005">
    <property type="protein sequence ID" value="MFD0978281.1"/>
    <property type="molecule type" value="Genomic_DNA"/>
</dbReference>
<keyword evidence="2" id="KW-1185">Reference proteome</keyword>
<dbReference type="Proteomes" id="UP001597108">
    <property type="component" value="Unassembled WGS sequence"/>
</dbReference>
<evidence type="ECO:0000313" key="1">
    <source>
        <dbReference type="EMBL" id="MFD0978281.1"/>
    </source>
</evidence>
<protein>
    <submittedName>
        <fullName evidence="1">Uncharacterized protein</fullName>
    </submittedName>
</protein>
<organism evidence="1 2">
    <name type="scientific">Tropicimonas aquimaris</name>
    <dbReference type="NCBI Taxonomy" id="914152"/>
    <lineage>
        <taxon>Bacteria</taxon>
        <taxon>Pseudomonadati</taxon>
        <taxon>Pseudomonadota</taxon>
        <taxon>Alphaproteobacteria</taxon>
        <taxon>Rhodobacterales</taxon>
        <taxon>Roseobacteraceae</taxon>
        <taxon>Tropicimonas</taxon>
    </lineage>
</organism>